<feature type="domain" description="AprE-like long alpha-helical hairpin" evidence="11">
    <location>
        <begin position="91"/>
        <end position="278"/>
    </location>
</feature>
<sequence>MTLAQKSAWSARWPISIGVLGLVLLLGGFGSWAAFTNIAGAVIANGRIEVDQNRQVVQHPDGGVVSEILVDEGEMVAADQPLLRLDATTLKSKLVITENELYELMARRGRLEAERDGNAQASFDPLLVQAARDNADVRGLIEGQKRLLAARAGNLTNEIAQLTKRKSQIADQIKGIVAQQDALREQTDLIGSELSDQQSLLDKGLAQASRVLSLRREQAGLQGSLGDLTAQKAQSEGRMTEIDIELLKLQSGLREETNTTLQDLQYRELELREQRSSLLEQIDRLDIVAPVSGVVYGLQVFAPRSVLKPAEPILYIVPQDRPLVIHAQVVPSHIDQIRIGQDVRVRFSALDRRTTPELTGKVVQISADAFQDEGSKASYYRVEITLSESERDRLPDDVTLIPGMPVEVFIRTQDRTPLAYLIKPLSDYFARAFRG</sequence>
<keyword evidence="6" id="KW-0812">Transmembrane</keyword>
<evidence type="ECO:0000256" key="10">
    <source>
        <dbReference type="SAM" id="Coils"/>
    </source>
</evidence>
<proteinExistence type="inferred from homology"/>
<evidence type="ECO:0000256" key="8">
    <source>
        <dbReference type="ARBA" id="ARBA00023136"/>
    </source>
</evidence>
<dbReference type="Gene3D" id="2.40.30.170">
    <property type="match status" value="1"/>
</dbReference>
<evidence type="ECO:0000256" key="7">
    <source>
        <dbReference type="ARBA" id="ARBA00022989"/>
    </source>
</evidence>
<keyword evidence="7" id="KW-1133">Transmembrane helix</keyword>
<evidence type="ECO:0000256" key="1">
    <source>
        <dbReference type="ARBA" id="ARBA00004377"/>
    </source>
</evidence>
<keyword evidence="14" id="KW-1185">Reference proteome</keyword>
<feature type="domain" description="AprE-like beta-barrel" evidence="12">
    <location>
        <begin position="323"/>
        <end position="413"/>
    </location>
</feature>
<dbReference type="PRINTS" id="PR01490">
    <property type="entry name" value="RTXTOXIND"/>
</dbReference>
<keyword evidence="8" id="KW-0472">Membrane</keyword>
<evidence type="ECO:0000256" key="3">
    <source>
        <dbReference type="ARBA" id="ARBA00022448"/>
    </source>
</evidence>
<dbReference type="InterPro" id="IPR010129">
    <property type="entry name" value="T1SS_HlyD"/>
</dbReference>
<dbReference type="Pfam" id="PF26002">
    <property type="entry name" value="Beta-barrel_AprE"/>
    <property type="match status" value="1"/>
</dbReference>
<evidence type="ECO:0000256" key="6">
    <source>
        <dbReference type="ARBA" id="ARBA00022692"/>
    </source>
</evidence>
<feature type="coiled-coil region" evidence="10">
    <location>
        <begin position="145"/>
        <end position="172"/>
    </location>
</feature>
<dbReference type="InterPro" id="IPR050739">
    <property type="entry name" value="MFP"/>
</dbReference>
<dbReference type="PANTHER" id="PTHR30386:SF17">
    <property type="entry name" value="ALKALINE PROTEASE SECRETION PROTEIN APRE"/>
    <property type="match status" value="1"/>
</dbReference>
<evidence type="ECO:0000256" key="4">
    <source>
        <dbReference type="ARBA" id="ARBA00022475"/>
    </source>
</evidence>
<evidence type="ECO:0000313" key="14">
    <source>
        <dbReference type="Proteomes" id="UP001557465"/>
    </source>
</evidence>
<comment type="similarity">
    <text evidence="2 9">Belongs to the membrane fusion protein (MFP) (TC 8.A.1) family.</text>
</comment>
<keyword evidence="10" id="KW-0175">Coiled coil</keyword>
<dbReference type="Gene3D" id="2.40.50.100">
    <property type="match status" value="1"/>
</dbReference>
<dbReference type="EMBL" id="JBFRYC010000002">
    <property type="protein sequence ID" value="MEX1660901.1"/>
    <property type="molecule type" value="Genomic_DNA"/>
</dbReference>
<dbReference type="NCBIfam" id="TIGR01843">
    <property type="entry name" value="type_I_hlyD"/>
    <property type="match status" value="1"/>
</dbReference>
<organism evidence="13 14">
    <name type="scientific">Thioclava arctica</name>
    <dbReference type="NCBI Taxonomy" id="3238301"/>
    <lineage>
        <taxon>Bacteria</taxon>
        <taxon>Pseudomonadati</taxon>
        <taxon>Pseudomonadota</taxon>
        <taxon>Alphaproteobacteria</taxon>
        <taxon>Rhodobacterales</taxon>
        <taxon>Paracoccaceae</taxon>
        <taxon>Thioclava</taxon>
    </lineage>
</organism>
<keyword evidence="5 9" id="KW-0997">Cell inner membrane</keyword>
<reference evidence="13 14" key="1">
    <citation type="journal article" date="2011" name="Int. J. Syst. Evol. Microbiol.">
        <title>Zhongshania antarctica gen. nov., sp. nov. and Zhongshania guokunii sp. nov., gammaproteobacteria respectively isolated from coastal attached (fast) ice and surface seawater of the Antarctic.</title>
        <authorList>
            <person name="Li H.J."/>
            <person name="Zhang X.Y."/>
            <person name="Chen C.X."/>
            <person name="Zhang Y.J."/>
            <person name="Gao Z.M."/>
            <person name="Yu Y."/>
            <person name="Chen X.L."/>
            <person name="Chen B."/>
            <person name="Zhang Y.Z."/>
        </authorList>
    </citation>
    <scope>NUCLEOTIDE SEQUENCE [LARGE SCALE GENOMIC DNA]</scope>
    <source>
        <strain evidence="13 14">15-R06ZXC-3</strain>
    </source>
</reference>
<dbReference type="RefSeq" id="WP_368391090.1">
    <property type="nucleotide sequence ID" value="NZ_JBFRYC010000002.1"/>
</dbReference>
<accession>A0ABV3TH38</accession>
<protein>
    <recommendedName>
        <fullName evidence="9">Membrane fusion protein (MFP) family protein</fullName>
    </recommendedName>
</protein>
<dbReference type="InterPro" id="IPR058982">
    <property type="entry name" value="Beta-barrel_AprE"/>
</dbReference>
<evidence type="ECO:0000313" key="13">
    <source>
        <dbReference type="EMBL" id="MEX1660901.1"/>
    </source>
</evidence>
<dbReference type="PANTHER" id="PTHR30386">
    <property type="entry name" value="MEMBRANE FUSION SUBUNIT OF EMRAB-TOLC MULTIDRUG EFFLUX PUMP"/>
    <property type="match status" value="1"/>
</dbReference>
<evidence type="ECO:0000256" key="2">
    <source>
        <dbReference type="ARBA" id="ARBA00009477"/>
    </source>
</evidence>
<gene>
    <name evidence="13" type="ORF">AB4874_04450</name>
</gene>
<name>A0ABV3TH38_9RHOB</name>
<dbReference type="Pfam" id="PF25994">
    <property type="entry name" value="HH_AprE"/>
    <property type="match status" value="1"/>
</dbReference>
<keyword evidence="4 9" id="KW-1003">Cell membrane</keyword>
<evidence type="ECO:0000259" key="12">
    <source>
        <dbReference type="Pfam" id="PF26002"/>
    </source>
</evidence>
<evidence type="ECO:0000256" key="9">
    <source>
        <dbReference type="RuleBase" id="RU365093"/>
    </source>
</evidence>
<keyword evidence="3 9" id="KW-0813">Transport</keyword>
<evidence type="ECO:0000259" key="11">
    <source>
        <dbReference type="Pfam" id="PF25994"/>
    </source>
</evidence>
<comment type="caution">
    <text evidence="13">The sequence shown here is derived from an EMBL/GenBank/DDBJ whole genome shotgun (WGS) entry which is preliminary data.</text>
</comment>
<evidence type="ECO:0000256" key="5">
    <source>
        <dbReference type="ARBA" id="ARBA00022519"/>
    </source>
</evidence>
<comment type="subcellular location">
    <subcellularLocation>
        <location evidence="1 9">Cell inner membrane</location>
        <topology evidence="1 9">Single-pass membrane protein</topology>
    </subcellularLocation>
</comment>
<dbReference type="InterPro" id="IPR058781">
    <property type="entry name" value="HH_AprE-like"/>
</dbReference>
<dbReference type="Proteomes" id="UP001557465">
    <property type="component" value="Unassembled WGS sequence"/>
</dbReference>